<dbReference type="InterPro" id="IPR050090">
    <property type="entry name" value="Tyrosine_recombinase_XerCD"/>
</dbReference>
<dbReference type="InterPro" id="IPR002104">
    <property type="entry name" value="Integrase_catalytic"/>
</dbReference>
<dbReference type="InterPro" id="IPR011010">
    <property type="entry name" value="DNA_brk_join_enz"/>
</dbReference>
<dbReference type="PANTHER" id="PTHR30349:SF41">
    <property type="entry name" value="INTEGRASE_RECOMBINASE PROTEIN MJ0367-RELATED"/>
    <property type="match status" value="1"/>
</dbReference>
<sequence>MQKEIELKCLCDGLLNALRKMGLGKYSLRNYYYEGMWPLIKAYRKAGKELYDPVFTNEVVLGIQKQFQEGLIGNHINMRVRKMAAMMEEYSLRRCIVWHRIKPCPTYQLSAYYENITLEFKFWEERRKMRTPKGIQSFVGITRKFFRYLETNGHSSLKTITLKSISDFLLFVAPQHKGSMERVLSALKNLCEYLLGCIDCIDFRPALTARPSQRKKLMPVFSTQEVVAITDSAMKYSSLSKRDTAVFAIAQSVGLRAVDIVNLKLVNINWNSHEIRFCQHKTGVELVLPLEPAVGNAIADYILNERPKAQSEFLFVRARFPYGAMTPNAVGDRLRLHMRKAEMNYAPGCHKGFHSFRRYVATQMIDGGVPIDTVKEILGHTQIDSMKPYVRISKKRLLVCALDLDGIEVTQEALL</sequence>
<dbReference type="PANTHER" id="PTHR30349">
    <property type="entry name" value="PHAGE INTEGRASE-RELATED"/>
    <property type="match status" value="1"/>
</dbReference>
<dbReference type="EMBL" id="VSSQ01008409">
    <property type="protein sequence ID" value="MPM38791.1"/>
    <property type="molecule type" value="Genomic_DNA"/>
</dbReference>
<dbReference type="Gene3D" id="1.10.150.130">
    <property type="match status" value="1"/>
</dbReference>
<dbReference type="Pfam" id="PF00589">
    <property type="entry name" value="Phage_integrase"/>
    <property type="match status" value="1"/>
</dbReference>
<dbReference type="InterPro" id="IPR013762">
    <property type="entry name" value="Integrase-like_cat_sf"/>
</dbReference>
<evidence type="ECO:0000256" key="1">
    <source>
        <dbReference type="ARBA" id="ARBA00023125"/>
    </source>
</evidence>
<evidence type="ECO:0000259" key="3">
    <source>
        <dbReference type="PROSITE" id="PS51898"/>
    </source>
</evidence>
<proteinExistence type="predicted"/>
<dbReference type="SUPFAM" id="SSF56349">
    <property type="entry name" value="DNA breaking-rejoining enzymes"/>
    <property type="match status" value="1"/>
</dbReference>
<comment type="caution">
    <text evidence="4">The sequence shown here is derived from an EMBL/GenBank/DDBJ whole genome shotgun (WGS) entry which is preliminary data.</text>
</comment>
<dbReference type="PROSITE" id="PS51898">
    <property type="entry name" value="TYR_RECOMBINASE"/>
    <property type="match status" value="1"/>
</dbReference>
<keyword evidence="1" id="KW-0238">DNA-binding</keyword>
<dbReference type="Gene3D" id="1.10.443.10">
    <property type="entry name" value="Intergrase catalytic core"/>
    <property type="match status" value="1"/>
</dbReference>
<accession>A0A644ZFW9</accession>
<feature type="domain" description="Tyr recombinase" evidence="3">
    <location>
        <begin position="216"/>
        <end position="402"/>
    </location>
</feature>
<keyword evidence="2" id="KW-0233">DNA recombination</keyword>
<dbReference type="GO" id="GO:0015074">
    <property type="term" value="P:DNA integration"/>
    <property type="evidence" value="ECO:0007669"/>
    <property type="project" value="InterPro"/>
</dbReference>
<reference evidence="4" key="1">
    <citation type="submission" date="2019-08" db="EMBL/GenBank/DDBJ databases">
        <authorList>
            <person name="Kucharzyk K."/>
            <person name="Murdoch R.W."/>
            <person name="Higgins S."/>
            <person name="Loffler F."/>
        </authorList>
    </citation>
    <scope>NUCLEOTIDE SEQUENCE</scope>
</reference>
<dbReference type="AlphaFoldDB" id="A0A644ZFW9"/>
<evidence type="ECO:0000256" key="2">
    <source>
        <dbReference type="ARBA" id="ARBA00023172"/>
    </source>
</evidence>
<dbReference type="GO" id="GO:0003677">
    <property type="term" value="F:DNA binding"/>
    <property type="evidence" value="ECO:0007669"/>
    <property type="project" value="UniProtKB-KW"/>
</dbReference>
<protein>
    <submittedName>
        <fullName evidence="4">Tyrosine recombinase XerC</fullName>
    </submittedName>
</protein>
<evidence type="ECO:0000313" key="4">
    <source>
        <dbReference type="EMBL" id="MPM38791.1"/>
    </source>
</evidence>
<dbReference type="InterPro" id="IPR010998">
    <property type="entry name" value="Integrase_recombinase_N"/>
</dbReference>
<gene>
    <name evidence="4" type="primary">xerC_144</name>
    <name evidence="4" type="ORF">SDC9_85421</name>
</gene>
<name>A0A644ZFW9_9ZZZZ</name>
<dbReference type="GO" id="GO:0006310">
    <property type="term" value="P:DNA recombination"/>
    <property type="evidence" value="ECO:0007669"/>
    <property type="project" value="UniProtKB-KW"/>
</dbReference>
<organism evidence="4">
    <name type="scientific">bioreactor metagenome</name>
    <dbReference type="NCBI Taxonomy" id="1076179"/>
    <lineage>
        <taxon>unclassified sequences</taxon>
        <taxon>metagenomes</taxon>
        <taxon>ecological metagenomes</taxon>
    </lineage>
</organism>